<protein>
    <submittedName>
        <fullName evidence="3">Uncharacterized protein</fullName>
    </submittedName>
</protein>
<sequence>MPIAGVILQVEVLKWAGPWLVVLNSRFFGFRMCSWANDIEMIKQLNNEATTSASAATAVSAPAGPSTETGSFWHGHRFLSFLLACIYGIYFCHIMALSLQCSFVKSRKDQDPGEEEEYETGPVSSGKDKETKESVPRGRLWFVRNLTGEEVEEEDLCSWSWDSWTL</sequence>
<evidence type="ECO:0000313" key="3">
    <source>
        <dbReference type="EMBL" id="KAK9920476.1"/>
    </source>
</evidence>
<dbReference type="AlphaFoldDB" id="A0AAW1W6J9"/>
<keyword evidence="2" id="KW-0812">Transmembrane</keyword>
<proteinExistence type="predicted"/>
<keyword evidence="2" id="KW-0472">Membrane</keyword>
<evidence type="ECO:0000256" key="1">
    <source>
        <dbReference type="SAM" id="MobiDB-lite"/>
    </source>
</evidence>
<comment type="caution">
    <text evidence="3">The sequence shown here is derived from an EMBL/GenBank/DDBJ whole genome shotgun (WGS) entry which is preliminary data.</text>
</comment>
<feature type="transmembrane region" description="Helical" evidence="2">
    <location>
        <begin position="78"/>
        <end position="99"/>
    </location>
</feature>
<keyword evidence="4" id="KW-1185">Reference proteome</keyword>
<feature type="region of interest" description="Disordered" evidence="1">
    <location>
        <begin position="111"/>
        <end position="134"/>
    </location>
</feature>
<reference evidence="3 4" key="1">
    <citation type="journal article" date="2023" name="G3 (Bethesda)">
        <title>A chromosome-length genome assembly and annotation of blackberry (Rubus argutus, cv. 'Hillquist').</title>
        <authorList>
            <person name="Bruna T."/>
            <person name="Aryal R."/>
            <person name="Dudchenko O."/>
            <person name="Sargent D.J."/>
            <person name="Mead D."/>
            <person name="Buti M."/>
            <person name="Cavallini A."/>
            <person name="Hytonen T."/>
            <person name="Andres J."/>
            <person name="Pham M."/>
            <person name="Weisz D."/>
            <person name="Mascagni F."/>
            <person name="Usai G."/>
            <person name="Natali L."/>
            <person name="Bassil N."/>
            <person name="Fernandez G.E."/>
            <person name="Lomsadze A."/>
            <person name="Armour M."/>
            <person name="Olukolu B."/>
            <person name="Poorten T."/>
            <person name="Britton C."/>
            <person name="Davik J."/>
            <person name="Ashrafi H."/>
            <person name="Aiden E.L."/>
            <person name="Borodovsky M."/>
            <person name="Worthington M."/>
        </authorList>
    </citation>
    <scope>NUCLEOTIDE SEQUENCE [LARGE SCALE GENOMIC DNA]</scope>
    <source>
        <strain evidence="3">PI 553951</strain>
    </source>
</reference>
<keyword evidence="2" id="KW-1133">Transmembrane helix</keyword>
<organism evidence="3 4">
    <name type="scientific">Rubus argutus</name>
    <name type="common">Southern blackberry</name>
    <dbReference type="NCBI Taxonomy" id="59490"/>
    <lineage>
        <taxon>Eukaryota</taxon>
        <taxon>Viridiplantae</taxon>
        <taxon>Streptophyta</taxon>
        <taxon>Embryophyta</taxon>
        <taxon>Tracheophyta</taxon>
        <taxon>Spermatophyta</taxon>
        <taxon>Magnoliopsida</taxon>
        <taxon>eudicotyledons</taxon>
        <taxon>Gunneridae</taxon>
        <taxon>Pentapetalae</taxon>
        <taxon>rosids</taxon>
        <taxon>fabids</taxon>
        <taxon>Rosales</taxon>
        <taxon>Rosaceae</taxon>
        <taxon>Rosoideae</taxon>
        <taxon>Rosoideae incertae sedis</taxon>
        <taxon>Rubus</taxon>
    </lineage>
</organism>
<evidence type="ECO:0000256" key="2">
    <source>
        <dbReference type="SAM" id="Phobius"/>
    </source>
</evidence>
<dbReference type="EMBL" id="JBEDUW010000006">
    <property type="protein sequence ID" value="KAK9920476.1"/>
    <property type="molecule type" value="Genomic_DNA"/>
</dbReference>
<name>A0AAW1W6J9_RUBAR</name>
<dbReference type="Proteomes" id="UP001457282">
    <property type="component" value="Unassembled WGS sequence"/>
</dbReference>
<evidence type="ECO:0000313" key="4">
    <source>
        <dbReference type="Proteomes" id="UP001457282"/>
    </source>
</evidence>
<accession>A0AAW1W6J9</accession>
<gene>
    <name evidence="3" type="ORF">M0R45_029031</name>
</gene>